<reference evidence="3 4" key="1">
    <citation type="submission" date="2021-01" db="EMBL/GenBank/DDBJ databases">
        <title>FDA dAtabase for Regulatory Grade micrObial Sequences (FDA-ARGOS): Supporting development and validation of Infectious Disease Dx tests.</title>
        <authorList>
            <person name="Nelson B."/>
            <person name="Plummer A."/>
            <person name="Tallon L."/>
            <person name="Sadzewicz L."/>
            <person name="Zhao X."/>
            <person name="Boylan J."/>
            <person name="Ott S."/>
            <person name="Bowen H."/>
            <person name="Vavikolanu K."/>
            <person name="Mehta A."/>
            <person name="Aluvathingal J."/>
            <person name="Nadendla S."/>
            <person name="Myers T."/>
            <person name="Yan Y."/>
            <person name="Sichtig H."/>
        </authorList>
    </citation>
    <scope>NUCLEOTIDE SEQUENCE [LARGE SCALE GENOMIC DNA]</scope>
    <source>
        <strain evidence="3 4">FDAARGOS_1161</strain>
    </source>
</reference>
<dbReference type="InterPro" id="IPR008258">
    <property type="entry name" value="Transglycosylase_SLT_dom_1"/>
</dbReference>
<dbReference type="InterPro" id="IPR023346">
    <property type="entry name" value="Lysozyme-like_dom_sf"/>
</dbReference>
<dbReference type="InterPro" id="IPR013783">
    <property type="entry name" value="Ig-like_fold"/>
</dbReference>
<dbReference type="InterPro" id="IPR041498">
    <property type="entry name" value="Big_6"/>
</dbReference>
<feature type="domain" description="Bacterial Ig" evidence="2">
    <location>
        <begin position="398"/>
        <end position="468"/>
    </location>
</feature>
<evidence type="ECO:0000313" key="4">
    <source>
        <dbReference type="Proteomes" id="UP000595254"/>
    </source>
</evidence>
<name>A0A974NQ25_PERPY</name>
<dbReference type="Proteomes" id="UP000595254">
    <property type="component" value="Chromosome"/>
</dbReference>
<dbReference type="Gene3D" id="2.60.40.10">
    <property type="entry name" value="Immunoglobulins"/>
    <property type="match status" value="2"/>
</dbReference>
<feature type="domain" description="Transglycosylase SLT" evidence="1">
    <location>
        <begin position="59"/>
        <end position="176"/>
    </location>
</feature>
<evidence type="ECO:0000313" key="3">
    <source>
        <dbReference type="EMBL" id="QQT01985.1"/>
    </source>
</evidence>
<gene>
    <name evidence="3" type="ORF">I6J18_09185</name>
</gene>
<dbReference type="Pfam" id="PF17936">
    <property type="entry name" value="Big_6"/>
    <property type="match status" value="2"/>
</dbReference>
<keyword evidence="4" id="KW-1185">Reference proteome</keyword>
<sequence length="475" mass="52471">MKSVVIKAGLLTCLFFGIINQETSAESKWASKCSSFGTIQQNKNPSFQHINCLLTSAAIEADIPPEVVKAVASQESGWIQFNKKNEPNISSDDGIGIMQVTDRNDTDIEKLKYDITYNIEAGVKILSDKYAYDLPKIKGAGRHEIENWYFPVMAYNGRKAINSPVYQSNGEKNTKAYQEKVYSKIENDSFLTGTKLAAFPFKSSDFVYESTNLITFKKDVYILTDSLHTSAYFLKKGDQVIVTGDNRKLRDKPTTSSEIKKTAPKNTILTITNDFSYDVNSTSNQFVWFPVKSADRQLSGNISSAYIKKWDASSAPSKPEVKEISDRATVITGKAESNTMVIAEKERKVIGHATAKNGKFTIKIKKQSAGTKISIYAKGASGNISESIEEIVKDRTPPAILNVSKITSKTDKVTVKSEKGATIIIKKGKTEIGKTTVNKKGNYTVKIKPQKKGSKLTIIALDKAGNKKEVTQKVE</sequence>
<dbReference type="SUPFAM" id="SSF53955">
    <property type="entry name" value="Lysozyme-like"/>
    <property type="match status" value="1"/>
</dbReference>
<protein>
    <submittedName>
        <fullName evidence="3">Transglycosylase SLT domain-containing protein</fullName>
    </submittedName>
</protein>
<dbReference type="Pfam" id="PF01464">
    <property type="entry name" value="SLT"/>
    <property type="match status" value="1"/>
</dbReference>
<organism evidence="3 4">
    <name type="scientific">Peribacillus psychrosaccharolyticus</name>
    <name type="common">Bacillus psychrosaccharolyticus</name>
    <dbReference type="NCBI Taxonomy" id="1407"/>
    <lineage>
        <taxon>Bacteria</taxon>
        <taxon>Bacillati</taxon>
        <taxon>Bacillota</taxon>
        <taxon>Bacilli</taxon>
        <taxon>Bacillales</taxon>
        <taxon>Bacillaceae</taxon>
        <taxon>Peribacillus</taxon>
    </lineage>
</organism>
<dbReference type="AlphaFoldDB" id="A0A974NQ25"/>
<accession>A0A974NQ25</accession>
<evidence type="ECO:0000259" key="1">
    <source>
        <dbReference type="Pfam" id="PF01464"/>
    </source>
</evidence>
<evidence type="ECO:0000259" key="2">
    <source>
        <dbReference type="Pfam" id="PF17936"/>
    </source>
</evidence>
<dbReference type="Gene3D" id="2.30.30.40">
    <property type="entry name" value="SH3 Domains"/>
    <property type="match status" value="1"/>
</dbReference>
<dbReference type="Gene3D" id="1.10.530.10">
    <property type="match status" value="1"/>
</dbReference>
<proteinExistence type="predicted"/>
<dbReference type="RefSeq" id="WP_040376175.1">
    <property type="nucleotide sequence ID" value="NZ_CP068053.1"/>
</dbReference>
<dbReference type="EMBL" id="CP068053">
    <property type="protein sequence ID" value="QQT01985.1"/>
    <property type="molecule type" value="Genomic_DNA"/>
</dbReference>
<feature type="domain" description="Bacterial Ig" evidence="2">
    <location>
        <begin position="315"/>
        <end position="394"/>
    </location>
</feature>
<dbReference type="KEGG" id="ppsr:I6J18_09185"/>